<proteinExistence type="predicted"/>
<dbReference type="AlphaFoldDB" id="A0A0E9V543"/>
<protein>
    <submittedName>
        <fullName evidence="2">Uncharacterized protein</fullName>
    </submittedName>
</protein>
<reference evidence="2" key="1">
    <citation type="submission" date="2014-11" db="EMBL/GenBank/DDBJ databases">
        <authorList>
            <person name="Amaro Gonzalez C."/>
        </authorList>
    </citation>
    <scope>NUCLEOTIDE SEQUENCE</scope>
</reference>
<sequence>MSMLYAHTPKGGAGAAGRDGRVSRR</sequence>
<accession>A0A0E9V543</accession>
<organism evidence="2">
    <name type="scientific">Anguilla anguilla</name>
    <name type="common">European freshwater eel</name>
    <name type="synonym">Muraena anguilla</name>
    <dbReference type="NCBI Taxonomy" id="7936"/>
    <lineage>
        <taxon>Eukaryota</taxon>
        <taxon>Metazoa</taxon>
        <taxon>Chordata</taxon>
        <taxon>Craniata</taxon>
        <taxon>Vertebrata</taxon>
        <taxon>Euteleostomi</taxon>
        <taxon>Actinopterygii</taxon>
        <taxon>Neopterygii</taxon>
        <taxon>Teleostei</taxon>
        <taxon>Anguilliformes</taxon>
        <taxon>Anguillidae</taxon>
        <taxon>Anguilla</taxon>
    </lineage>
</organism>
<name>A0A0E9V543_ANGAN</name>
<dbReference type="EMBL" id="GBXM01035451">
    <property type="protein sequence ID" value="JAH73126.1"/>
    <property type="molecule type" value="Transcribed_RNA"/>
</dbReference>
<feature type="region of interest" description="Disordered" evidence="1">
    <location>
        <begin position="1"/>
        <end position="25"/>
    </location>
</feature>
<evidence type="ECO:0000256" key="1">
    <source>
        <dbReference type="SAM" id="MobiDB-lite"/>
    </source>
</evidence>
<reference evidence="2" key="2">
    <citation type="journal article" date="2015" name="Fish Shellfish Immunol.">
        <title>Early steps in the European eel (Anguilla anguilla)-Vibrio vulnificus interaction in the gills: Role of the RtxA13 toxin.</title>
        <authorList>
            <person name="Callol A."/>
            <person name="Pajuelo D."/>
            <person name="Ebbesson L."/>
            <person name="Teles M."/>
            <person name="MacKenzie S."/>
            <person name="Amaro C."/>
        </authorList>
    </citation>
    <scope>NUCLEOTIDE SEQUENCE</scope>
</reference>
<evidence type="ECO:0000313" key="2">
    <source>
        <dbReference type="EMBL" id="JAH73126.1"/>
    </source>
</evidence>